<evidence type="ECO:0000313" key="5">
    <source>
        <dbReference type="Proteomes" id="UP000765802"/>
    </source>
</evidence>
<dbReference type="PROSITE" id="PS51186">
    <property type="entry name" value="GNAT"/>
    <property type="match status" value="1"/>
</dbReference>
<dbReference type="InterPro" id="IPR000182">
    <property type="entry name" value="GNAT_dom"/>
</dbReference>
<name>A0ABR7MEU7_9BACT</name>
<proteinExistence type="predicted"/>
<evidence type="ECO:0000259" key="3">
    <source>
        <dbReference type="PROSITE" id="PS51186"/>
    </source>
</evidence>
<sequence>MKETLVIRSADFDDIATIGYLAHQIWPVTYKDILTRDQMDYMLQLNYSPAALENQIRKQHHQFIIAEINLEEVGFASFGPIHNGNWKLHKLYVLPSMQGKGVGKALVDMVEEEVRTHNGAHLLLNVNKNNKAIKFYESIGFQIEKAEVNDIGHGFVMDDYVMGKDV</sequence>
<dbReference type="SUPFAM" id="SSF55729">
    <property type="entry name" value="Acyl-CoA N-acyltransferases (Nat)"/>
    <property type="match status" value="1"/>
</dbReference>
<dbReference type="EMBL" id="MBUA01000031">
    <property type="protein sequence ID" value="MBC6493161.1"/>
    <property type="molecule type" value="Genomic_DNA"/>
</dbReference>
<dbReference type="PANTHER" id="PTHR43877">
    <property type="entry name" value="AMINOALKYLPHOSPHONATE N-ACETYLTRANSFERASE-RELATED-RELATED"/>
    <property type="match status" value="1"/>
</dbReference>
<reference evidence="4 5" key="1">
    <citation type="submission" date="2016-07" db="EMBL/GenBank/DDBJ databases">
        <title>Genome analysis of Flavihumibacter stibioxidans YS-17.</title>
        <authorList>
            <person name="Shi K."/>
            <person name="Han Y."/>
            <person name="Wang G."/>
        </authorList>
    </citation>
    <scope>NUCLEOTIDE SEQUENCE [LARGE SCALE GENOMIC DNA]</scope>
    <source>
        <strain evidence="4 5">YS-17</strain>
    </source>
</reference>
<dbReference type="RefSeq" id="WP_187258479.1">
    <property type="nucleotide sequence ID" value="NZ_JBHULF010000006.1"/>
</dbReference>
<keyword evidence="2" id="KW-0012">Acyltransferase</keyword>
<dbReference type="Gene3D" id="3.40.630.30">
    <property type="match status" value="1"/>
</dbReference>
<dbReference type="Pfam" id="PF13673">
    <property type="entry name" value="Acetyltransf_10"/>
    <property type="match status" value="1"/>
</dbReference>
<evidence type="ECO:0000256" key="1">
    <source>
        <dbReference type="ARBA" id="ARBA00022679"/>
    </source>
</evidence>
<feature type="domain" description="N-acetyltransferase" evidence="3">
    <location>
        <begin position="5"/>
        <end position="166"/>
    </location>
</feature>
<dbReference type="InterPro" id="IPR050832">
    <property type="entry name" value="Bact_Acetyltransf"/>
</dbReference>
<comment type="caution">
    <text evidence="4">The sequence shown here is derived from an EMBL/GenBank/DDBJ whole genome shotgun (WGS) entry which is preliminary data.</text>
</comment>
<protein>
    <recommendedName>
        <fullName evidence="3">N-acetyltransferase domain-containing protein</fullName>
    </recommendedName>
</protein>
<dbReference type="PANTHER" id="PTHR43877:SF2">
    <property type="entry name" value="AMINOALKYLPHOSPHONATE N-ACETYLTRANSFERASE-RELATED"/>
    <property type="match status" value="1"/>
</dbReference>
<evidence type="ECO:0000313" key="4">
    <source>
        <dbReference type="EMBL" id="MBC6493161.1"/>
    </source>
</evidence>
<dbReference type="CDD" id="cd04301">
    <property type="entry name" value="NAT_SF"/>
    <property type="match status" value="1"/>
</dbReference>
<accession>A0ABR7MEU7</accession>
<evidence type="ECO:0000256" key="2">
    <source>
        <dbReference type="ARBA" id="ARBA00023315"/>
    </source>
</evidence>
<dbReference type="Proteomes" id="UP000765802">
    <property type="component" value="Unassembled WGS sequence"/>
</dbReference>
<organism evidence="4 5">
    <name type="scientific">Flavihumibacter stibioxidans</name>
    <dbReference type="NCBI Taxonomy" id="1834163"/>
    <lineage>
        <taxon>Bacteria</taxon>
        <taxon>Pseudomonadati</taxon>
        <taxon>Bacteroidota</taxon>
        <taxon>Chitinophagia</taxon>
        <taxon>Chitinophagales</taxon>
        <taxon>Chitinophagaceae</taxon>
        <taxon>Flavihumibacter</taxon>
    </lineage>
</organism>
<keyword evidence="5" id="KW-1185">Reference proteome</keyword>
<gene>
    <name evidence="4" type="ORF">BC349_19070</name>
</gene>
<keyword evidence="1" id="KW-0808">Transferase</keyword>
<dbReference type="InterPro" id="IPR016181">
    <property type="entry name" value="Acyl_CoA_acyltransferase"/>
</dbReference>